<dbReference type="GO" id="GO:0016197">
    <property type="term" value="P:endosomal transport"/>
    <property type="evidence" value="ECO:0007669"/>
    <property type="project" value="TreeGrafter"/>
</dbReference>
<comment type="similarity">
    <text evidence="1">Belongs to the BLOC1S1 family.</text>
</comment>
<reference evidence="3 5" key="1">
    <citation type="submission" date="2020-01" db="EMBL/GenBank/DDBJ databases">
        <authorList>
            <consortium name="DOE Joint Genome Institute"/>
            <person name="Haridas S."/>
            <person name="Albert R."/>
            <person name="Binder M."/>
            <person name="Bloem J."/>
            <person name="Labutti K."/>
            <person name="Salamov A."/>
            <person name="Andreopoulos B."/>
            <person name="Baker S.E."/>
            <person name="Barry K."/>
            <person name="Bills G."/>
            <person name="Bluhm B.H."/>
            <person name="Cannon C."/>
            <person name="Castanera R."/>
            <person name="Culley D.E."/>
            <person name="Daum C."/>
            <person name="Ezra D."/>
            <person name="Gonzalez J.B."/>
            <person name="Henrissat B."/>
            <person name="Kuo A."/>
            <person name="Liang C."/>
            <person name="Lipzen A."/>
            <person name="Lutzoni F."/>
            <person name="Magnuson J."/>
            <person name="Mondo S."/>
            <person name="Nolan M."/>
            <person name="Ohm R."/>
            <person name="Pangilinan J."/>
            <person name="Park H.-J."/>
            <person name="Ramirez L."/>
            <person name="Alfaro M."/>
            <person name="Sun H."/>
            <person name="Tritt A."/>
            <person name="Yoshinaga Y."/>
            <person name="Zwiers L.-H."/>
            <person name="Turgeon B.G."/>
            <person name="Goodwin S.B."/>
            <person name="Spatafora J.W."/>
            <person name="Crous P.W."/>
            <person name="Grigoriev I.V."/>
        </authorList>
    </citation>
    <scope>NUCLEOTIDE SEQUENCE</scope>
    <source>
        <strain evidence="3 5">CBS 781.70</strain>
    </source>
</reference>
<dbReference type="PANTHER" id="PTHR13073:SF0">
    <property type="entry name" value="BIOGENESIS OF LYSOSOME-RELATED ORGANELLES COMPLEX 1 SUBUNIT 1"/>
    <property type="match status" value="1"/>
</dbReference>
<protein>
    <recommendedName>
        <fullName evidence="2">Biogenesis of lysosome-related organelles complex 1 subunit 1</fullName>
    </recommendedName>
</protein>
<dbReference type="EMBL" id="ML975157">
    <property type="protein sequence ID" value="KAF1812604.1"/>
    <property type="molecule type" value="Genomic_DNA"/>
</dbReference>
<dbReference type="GO" id="GO:0031083">
    <property type="term" value="C:BLOC-1 complex"/>
    <property type="evidence" value="ECO:0007669"/>
    <property type="project" value="InterPro"/>
</dbReference>
<name>A0A6G1G3G8_9PEZI</name>
<dbReference type="Pfam" id="PF06320">
    <property type="entry name" value="GCN5L1"/>
    <property type="match status" value="1"/>
</dbReference>
<dbReference type="OrthoDB" id="20018at2759"/>
<dbReference type="GeneID" id="54420030"/>
<reference evidence="5" key="2">
    <citation type="submission" date="2020-04" db="EMBL/GenBank/DDBJ databases">
        <authorList>
            <consortium name="NCBI Genome Project"/>
        </authorList>
    </citation>
    <scope>NUCLEOTIDE SEQUENCE</scope>
    <source>
        <strain evidence="5">CBS 781.70</strain>
    </source>
</reference>
<evidence type="ECO:0000256" key="2">
    <source>
        <dbReference type="ARBA" id="ARBA00019577"/>
    </source>
</evidence>
<keyword evidence="4" id="KW-1185">Reference proteome</keyword>
<dbReference type="RefSeq" id="XP_033534235.1">
    <property type="nucleotide sequence ID" value="XM_033679460.1"/>
</dbReference>
<reference evidence="5" key="3">
    <citation type="submission" date="2025-04" db="UniProtKB">
        <authorList>
            <consortium name="RefSeq"/>
        </authorList>
    </citation>
    <scope>IDENTIFICATION</scope>
    <source>
        <strain evidence="5">CBS 781.70</strain>
    </source>
</reference>
<evidence type="ECO:0000256" key="1">
    <source>
        <dbReference type="ARBA" id="ARBA00007133"/>
    </source>
</evidence>
<accession>A0A6G1G3G8</accession>
<evidence type="ECO:0000313" key="4">
    <source>
        <dbReference type="Proteomes" id="UP000504638"/>
    </source>
</evidence>
<dbReference type="InterPro" id="IPR009395">
    <property type="entry name" value="BLOC1S1"/>
</dbReference>
<sequence>MSSPQDEERRVAEARAAVTASLAAVGSSIDNDMKTRAADLHANAASIEKQEKQVAKATAALTKETAKLQKMADTSTKKLKEMGDLQTWAETIERDMLVIEETMRLVEGKEDANNASGTNITSS</sequence>
<evidence type="ECO:0000313" key="5">
    <source>
        <dbReference type="RefSeq" id="XP_033534235.1"/>
    </source>
</evidence>
<organism evidence="3">
    <name type="scientific">Eremomyces bilateralis CBS 781.70</name>
    <dbReference type="NCBI Taxonomy" id="1392243"/>
    <lineage>
        <taxon>Eukaryota</taxon>
        <taxon>Fungi</taxon>
        <taxon>Dikarya</taxon>
        <taxon>Ascomycota</taxon>
        <taxon>Pezizomycotina</taxon>
        <taxon>Dothideomycetes</taxon>
        <taxon>Dothideomycetes incertae sedis</taxon>
        <taxon>Eremomycetales</taxon>
        <taxon>Eremomycetaceae</taxon>
        <taxon>Eremomyces</taxon>
    </lineage>
</organism>
<dbReference type="AlphaFoldDB" id="A0A6G1G3G8"/>
<evidence type="ECO:0000313" key="3">
    <source>
        <dbReference type="EMBL" id="KAF1812604.1"/>
    </source>
</evidence>
<gene>
    <name evidence="3 5" type="ORF">P152DRAFT_458429</name>
</gene>
<proteinExistence type="inferred from homology"/>
<dbReference type="Proteomes" id="UP000504638">
    <property type="component" value="Unplaced"/>
</dbReference>
<dbReference type="PANTHER" id="PTHR13073">
    <property type="entry name" value="BLOC-1 COMPLEX SUBUNIT 1"/>
    <property type="match status" value="1"/>
</dbReference>